<accession>A0ABW2TXP5</accession>
<gene>
    <name evidence="1" type="ORF">ACFQV2_39865</name>
</gene>
<reference evidence="2" key="1">
    <citation type="journal article" date="2019" name="Int. J. Syst. Evol. Microbiol.">
        <title>The Global Catalogue of Microorganisms (GCM) 10K type strain sequencing project: providing services to taxonomists for standard genome sequencing and annotation.</title>
        <authorList>
            <consortium name="The Broad Institute Genomics Platform"/>
            <consortium name="The Broad Institute Genome Sequencing Center for Infectious Disease"/>
            <person name="Wu L."/>
            <person name="Ma J."/>
        </authorList>
    </citation>
    <scope>NUCLEOTIDE SEQUENCE [LARGE SCALE GENOMIC DNA]</scope>
    <source>
        <strain evidence="2">JCM 17695</strain>
    </source>
</reference>
<sequence length="123" mass="13435">MSAEEPSALMMIKLMPDWGTGPLWVAKDGVSEPYDTDEITEVLSLSAELRTEIAAWDNRFQATFNAEYPPDSAFPTPEDEAVFIADGRELARRVQTEVPGAVVLYETIDGKSIPVNGSRASAD</sequence>
<dbReference type="Proteomes" id="UP001596512">
    <property type="component" value="Unassembled WGS sequence"/>
</dbReference>
<evidence type="ECO:0000313" key="1">
    <source>
        <dbReference type="EMBL" id="MFC7618579.1"/>
    </source>
</evidence>
<evidence type="ECO:0000313" key="2">
    <source>
        <dbReference type="Proteomes" id="UP001596512"/>
    </source>
</evidence>
<proteinExistence type="predicted"/>
<keyword evidence="2" id="KW-1185">Reference proteome</keyword>
<comment type="caution">
    <text evidence="1">The sequence shown here is derived from an EMBL/GenBank/DDBJ whole genome shotgun (WGS) entry which is preliminary data.</text>
</comment>
<protein>
    <recommendedName>
        <fullName evidence="3">DUF1902 domain-containing protein</fullName>
    </recommendedName>
</protein>
<dbReference type="EMBL" id="JBHTEY010000004">
    <property type="protein sequence ID" value="MFC7618579.1"/>
    <property type="molecule type" value="Genomic_DNA"/>
</dbReference>
<evidence type="ECO:0008006" key="3">
    <source>
        <dbReference type="Google" id="ProtNLM"/>
    </source>
</evidence>
<name>A0ABW2TXP5_9PSEU</name>
<organism evidence="1 2">
    <name type="scientific">Actinokineospora soli</name>
    <dbReference type="NCBI Taxonomy" id="1048753"/>
    <lineage>
        <taxon>Bacteria</taxon>
        <taxon>Bacillati</taxon>
        <taxon>Actinomycetota</taxon>
        <taxon>Actinomycetes</taxon>
        <taxon>Pseudonocardiales</taxon>
        <taxon>Pseudonocardiaceae</taxon>
        <taxon>Actinokineospora</taxon>
    </lineage>
</organism>